<dbReference type="AlphaFoldDB" id="A0A938YII2"/>
<protein>
    <submittedName>
        <fullName evidence="2">Nuclear transport factor 2 family protein</fullName>
    </submittedName>
</protein>
<name>A0A938YII2_9ACTN</name>
<sequence>MTSTSPVDLTALPTAIGAYLAAHAARDADAFERLFTPDATVTDEGRAHHGIEAIQRWRRTASSQYTYTARLTGAERTDSAHAVVTQHLEGDFPGGVVDLRFRFTLDGDRIADLTIAP</sequence>
<comment type="caution">
    <text evidence="2">The sequence shown here is derived from an EMBL/GenBank/DDBJ whole genome shotgun (WGS) entry which is preliminary data.</text>
</comment>
<evidence type="ECO:0000259" key="1">
    <source>
        <dbReference type="Pfam" id="PF12680"/>
    </source>
</evidence>
<dbReference type="EMBL" id="JAERWK010000018">
    <property type="protein sequence ID" value="MBM9468410.1"/>
    <property type="molecule type" value="Genomic_DNA"/>
</dbReference>
<accession>A0A938YII2</accession>
<dbReference type="Gene3D" id="3.10.450.50">
    <property type="match status" value="1"/>
</dbReference>
<dbReference type="RefSeq" id="WP_205261372.1">
    <property type="nucleotide sequence ID" value="NZ_JAERWK010000018.1"/>
</dbReference>
<dbReference type="InterPro" id="IPR032710">
    <property type="entry name" value="NTF2-like_dom_sf"/>
</dbReference>
<feature type="domain" description="SnoaL-like" evidence="1">
    <location>
        <begin position="18"/>
        <end position="111"/>
    </location>
</feature>
<organism evidence="2 3">
    <name type="scientific">Nakamurella leprariae</name>
    <dbReference type="NCBI Taxonomy" id="2803911"/>
    <lineage>
        <taxon>Bacteria</taxon>
        <taxon>Bacillati</taxon>
        <taxon>Actinomycetota</taxon>
        <taxon>Actinomycetes</taxon>
        <taxon>Nakamurellales</taxon>
        <taxon>Nakamurellaceae</taxon>
        <taxon>Nakamurella</taxon>
    </lineage>
</organism>
<keyword evidence="3" id="KW-1185">Reference proteome</keyword>
<proteinExistence type="predicted"/>
<evidence type="ECO:0000313" key="3">
    <source>
        <dbReference type="Proteomes" id="UP000663792"/>
    </source>
</evidence>
<dbReference type="Proteomes" id="UP000663792">
    <property type="component" value="Unassembled WGS sequence"/>
</dbReference>
<reference evidence="2" key="1">
    <citation type="submission" date="2021-01" db="EMBL/GenBank/DDBJ databases">
        <title>YIM 132084 draft genome.</title>
        <authorList>
            <person name="An D."/>
        </authorList>
    </citation>
    <scope>NUCLEOTIDE SEQUENCE</scope>
    <source>
        <strain evidence="2">YIM 132084</strain>
    </source>
</reference>
<gene>
    <name evidence="2" type="ORF">JL106_14090</name>
</gene>
<evidence type="ECO:0000313" key="2">
    <source>
        <dbReference type="EMBL" id="MBM9468410.1"/>
    </source>
</evidence>
<dbReference type="SUPFAM" id="SSF54427">
    <property type="entry name" value="NTF2-like"/>
    <property type="match status" value="1"/>
</dbReference>
<dbReference type="InterPro" id="IPR037401">
    <property type="entry name" value="SnoaL-like"/>
</dbReference>
<dbReference type="Pfam" id="PF12680">
    <property type="entry name" value="SnoaL_2"/>
    <property type="match status" value="1"/>
</dbReference>